<keyword evidence="1" id="KW-0812">Transmembrane</keyword>
<gene>
    <name evidence="2" type="ORF">IAC10_06700</name>
</gene>
<dbReference type="Proteomes" id="UP000823928">
    <property type="component" value="Unassembled WGS sequence"/>
</dbReference>
<keyword evidence="1" id="KW-1133">Transmembrane helix</keyword>
<feature type="transmembrane region" description="Helical" evidence="1">
    <location>
        <begin position="6"/>
        <end position="25"/>
    </location>
</feature>
<dbReference type="AlphaFoldDB" id="A0A9D1JMV2"/>
<sequence length="75" mass="8416">MKKLSASGAIGLLLTMLIIALLFILMMPSIKNTGTTNLETSPIKHESVEDEVNQKLNEIQNMRNQSINQIQNVEY</sequence>
<organism evidence="2 3">
    <name type="scientific">Candidatus Scatousia excrementigallinarum</name>
    <dbReference type="NCBI Taxonomy" id="2840935"/>
    <lineage>
        <taxon>Bacteria</taxon>
        <taxon>Candidatus Scatousia</taxon>
    </lineage>
</organism>
<name>A0A9D1JMV2_9BACT</name>
<reference evidence="2" key="2">
    <citation type="journal article" date="2021" name="PeerJ">
        <title>Extensive microbial diversity within the chicken gut microbiome revealed by metagenomics and culture.</title>
        <authorList>
            <person name="Gilroy R."/>
            <person name="Ravi A."/>
            <person name="Getino M."/>
            <person name="Pursley I."/>
            <person name="Horton D.L."/>
            <person name="Alikhan N.F."/>
            <person name="Baker D."/>
            <person name="Gharbi K."/>
            <person name="Hall N."/>
            <person name="Watson M."/>
            <person name="Adriaenssens E.M."/>
            <person name="Foster-Nyarko E."/>
            <person name="Jarju S."/>
            <person name="Secka A."/>
            <person name="Antonio M."/>
            <person name="Oren A."/>
            <person name="Chaudhuri R.R."/>
            <person name="La Ragione R."/>
            <person name="Hildebrand F."/>
            <person name="Pallen M.J."/>
        </authorList>
    </citation>
    <scope>NUCLEOTIDE SEQUENCE</scope>
    <source>
        <strain evidence="2">6276</strain>
    </source>
</reference>
<evidence type="ECO:0000313" key="3">
    <source>
        <dbReference type="Proteomes" id="UP000823928"/>
    </source>
</evidence>
<proteinExistence type="predicted"/>
<protein>
    <submittedName>
        <fullName evidence="2">Uncharacterized protein</fullName>
    </submittedName>
</protein>
<keyword evidence="1" id="KW-0472">Membrane</keyword>
<evidence type="ECO:0000256" key="1">
    <source>
        <dbReference type="SAM" id="Phobius"/>
    </source>
</evidence>
<dbReference type="EMBL" id="DVIU01000135">
    <property type="protein sequence ID" value="HIS36303.1"/>
    <property type="molecule type" value="Genomic_DNA"/>
</dbReference>
<evidence type="ECO:0000313" key="2">
    <source>
        <dbReference type="EMBL" id="HIS36303.1"/>
    </source>
</evidence>
<reference evidence="2" key="1">
    <citation type="submission" date="2020-10" db="EMBL/GenBank/DDBJ databases">
        <authorList>
            <person name="Gilroy R."/>
        </authorList>
    </citation>
    <scope>NUCLEOTIDE SEQUENCE</scope>
    <source>
        <strain evidence="2">6276</strain>
    </source>
</reference>
<accession>A0A9D1JMV2</accession>
<comment type="caution">
    <text evidence="2">The sequence shown here is derived from an EMBL/GenBank/DDBJ whole genome shotgun (WGS) entry which is preliminary data.</text>
</comment>